<proteinExistence type="predicted"/>
<accession>W9PW19</accession>
<dbReference type="AlphaFoldDB" id="W9PW19"/>
<gene>
    <name evidence="1" type="ORF">FOVG_03852</name>
</gene>
<dbReference type="Proteomes" id="UP000030751">
    <property type="component" value="Unassembled WGS sequence"/>
</dbReference>
<organism evidence="1">
    <name type="scientific">Fusarium oxysporum f. sp. pisi HDV247</name>
    <dbReference type="NCBI Taxonomy" id="1080344"/>
    <lineage>
        <taxon>Eukaryota</taxon>
        <taxon>Fungi</taxon>
        <taxon>Dikarya</taxon>
        <taxon>Ascomycota</taxon>
        <taxon>Pezizomycotina</taxon>
        <taxon>Sordariomycetes</taxon>
        <taxon>Hypocreomycetidae</taxon>
        <taxon>Hypocreales</taxon>
        <taxon>Nectriaceae</taxon>
        <taxon>Fusarium</taxon>
        <taxon>Fusarium oxysporum species complex</taxon>
    </lineage>
</organism>
<dbReference type="EMBL" id="JH650970">
    <property type="protein sequence ID" value="EXA46482.1"/>
    <property type="molecule type" value="Genomic_DNA"/>
</dbReference>
<name>W9PW19_FUSOX</name>
<evidence type="ECO:0000313" key="1">
    <source>
        <dbReference type="EMBL" id="EXA46482.1"/>
    </source>
</evidence>
<reference evidence="1" key="2">
    <citation type="submission" date="2012-05" db="EMBL/GenBank/DDBJ databases">
        <title>Annotation of the Genome Sequence of Fusarium oxysporum HDV247.</title>
        <authorList>
            <consortium name="The Broad Institute Genomics Platform"/>
            <person name="Ma L.-J."/>
            <person name="Corby-Kistler H."/>
            <person name="Broz K."/>
            <person name="Gale L.R."/>
            <person name="Jonkers W."/>
            <person name="O'Donnell K."/>
            <person name="Ploetz R."/>
            <person name="Steinberg C."/>
            <person name="Schwartz D.C."/>
            <person name="VanEtten H."/>
            <person name="Zhou S."/>
            <person name="Young S.K."/>
            <person name="Zeng Q."/>
            <person name="Gargeya S."/>
            <person name="Fitzgerald M."/>
            <person name="Abouelleil A."/>
            <person name="Alvarado L."/>
            <person name="Chapman S.B."/>
            <person name="Gainer-Dewar J."/>
            <person name="Goldberg J."/>
            <person name="Griggs A."/>
            <person name="Gujja S."/>
            <person name="Hansen M."/>
            <person name="Howarth C."/>
            <person name="Imamovic A."/>
            <person name="Ireland A."/>
            <person name="Larimer J."/>
            <person name="McCowan C."/>
            <person name="Murphy C."/>
            <person name="Pearson M."/>
            <person name="Poon T.W."/>
            <person name="Priest M."/>
            <person name="Roberts A."/>
            <person name="Saif S."/>
            <person name="Shea T."/>
            <person name="Sykes S."/>
            <person name="Wortman J."/>
            <person name="Nusbaum C."/>
            <person name="Birren B."/>
        </authorList>
    </citation>
    <scope>NUCLEOTIDE SEQUENCE</scope>
    <source>
        <strain evidence="1">HDV247</strain>
    </source>
</reference>
<sequence>MIPLISDKKATIDNGFRYREQPTVPSDLSELVINEAVMIRR</sequence>
<dbReference type="HOGENOM" id="CLU_3279502_0_0_1"/>
<reference evidence="1" key="1">
    <citation type="submission" date="2011-10" db="EMBL/GenBank/DDBJ databases">
        <title>The Genome Sequence of Fusarium oxysporum HDV247.</title>
        <authorList>
            <consortium name="The Broad Institute Genome Sequencing Platform"/>
            <person name="Ma L.-J."/>
            <person name="Gale L.R."/>
            <person name="Schwartz D.C."/>
            <person name="Zhou S."/>
            <person name="Corby-Kistler H."/>
            <person name="Young S.K."/>
            <person name="Zeng Q."/>
            <person name="Gargeya S."/>
            <person name="Fitzgerald M."/>
            <person name="Haas B."/>
            <person name="Abouelleil A."/>
            <person name="Alvarado L."/>
            <person name="Arachchi H.M."/>
            <person name="Berlin A."/>
            <person name="Brown A."/>
            <person name="Chapman S.B."/>
            <person name="Chen Z."/>
            <person name="Dunbar C."/>
            <person name="Freedman E."/>
            <person name="Gearin G."/>
            <person name="Goldberg J."/>
            <person name="Griggs A."/>
            <person name="Gujja S."/>
            <person name="Heiman D."/>
            <person name="Howarth C."/>
            <person name="Larson L."/>
            <person name="Lui A."/>
            <person name="MacDonald P.J.P."/>
            <person name="Montmayeur A."/>
            <person name="Murphy C."/>
            <person name="Neiman D."/>
            <person name="Pearson M."/>
            <person name="Priest M."/>
            <person name="Roberts A."/>
            <person name="Saif S."/>
            <person name="Shea T."/>
            <person name="Shenoy N."/>
            <person name="Sisk P."/>
            <person name="Stolte C."/>
            <person name="Sykes S."/>
            <person name="Wortman J."/>
            <person name="Nusbaum C."/>
            <person name="Birren B."/>
        </authorList>
    </citation>
    <scope>NUCLEOTIDE SEQUENCE [LARGE SCALE GENOMIC DNA]</scope>
    <source>
        <strain evidence="1">HDV247</strain>
    </source>
</reference>
<protein>
    <submittedName>
        <fullName evidence="1">Uncharacterized protein</fullName>
    </submittedName>
</protein>